<evidence type="ECO:0000313" key="3">
    <source>
        <dbReference type="EMBL" id="HIZ07428.1"/>
    </source>
</evidence>
<sequence length="429" mass="46467">MLQKIAKLITNNFGLKVLAVIVAVIFWLIIVNVEDPERTRVFSVPVTIENADYLEDMGKTYEVLNDSDTITFTVTAQRSVIERVDAEDFVAVANMQDIVNMSQIPITITAQKYANQLTINQRTQYVELNVENVVSKTFDIKMDEEGTPPKGYSLSESSLAPESVEVTGPESVVNSIKTASVQVKLNSLKADSQQTAEIMLYDSSGNKVSKDRLTLSSNKVTISMGVLQQKTVPVNYETSGKLEDGYRLKGISGTPESVKIQGRPETLKGIESILVRGNALNITGLRADKTIELNLEDYLPEGVTLAQGQDGTASVEIEIEASAERTFEVPSSNIDLINIPEGYQAAALDDTVKVSLTGFAGDLDKISAGDITGSADLSDLKEGTQTVDVTLTGDYDIAETPVIRVTLTREESQDPGNAGDNTDTDPNAE</sequence>
<dbReference type="Pfam" id="PF07949">
    <property type="entry name" value="YbbR"/>
    <property type="match status" value="3"/>
</dbReference>
<dbReference type="Gene3D" id="2.170.120.40">
    <property type="entry name" value="YbbR-like domain"/>
    <property type="match status" value="2"/>
</dbReference>
<dbReference type="Gene3D" id="2.170.120.30">
    <property type="match status" value="2"/>
</dbReference>
<comment type="caution">
    <text evidence="3">The sequence shown here is derived from an EMBL/GenBank/DDBJ whole genome shotgun (WGS) entry which is preliminary data.</text>
</comment>
<keyword evidence="2" id="KW-1133">Transmembrane helix</keyword>
<dbReference type="InterPro" id="IPR012505">
    <property type="entry name" value="YbbR"/>
</dbReference>
<accession>A0A9D2D2L1</accession>
<dbReference type="PANTHER" id="PTHR37804:SF1">
    <property type="entry name" value="CDAA REGULATORY PROTEIN CDAR"/>
    <property type="match status" value="1"/>
</dbReference>
<evidence type="ECO:0000256" key="2">
    <source>
        <dbReference type="SAM" id="Phobius"/>
    </source>
</evidence>
<reference evidence="3" key="2">
    <citation type="submission" date="2021-04" db="EMBL/GenBank/DDBJ databases">
        <authorList>
            <person name="Gilroy R."/>
        </authorList>
    </citation>
    <scope>NUCLEOTIDE SEQUENCE</scope>
    <source>
        <strain evidence="3">CHK192-9172</strain>
    </source>
</reference>
<evidence type="ECO:0000256" key="1">
    <source>
        <dbReference type="SAM" id="MobiDB-lite"/>
    </source>
</evidence>
<evidence type="ECO:0000313" key="4">
    <source>
        <dbReference type="Proteomes" id="UP000824024"/>
    </source>
</evidence>
<evidence type="ECO:0008006" key="5">
    <source>
        <dbReference type="Google" id="ProtNLM"/>
    </source>
</evidence>
<dbReference type="Proteomes" id="UP000824024">
    <property type="component" value="Unassembled WGS sequence"/>
</dbReference>
<organism evidence="3 4">
    <name type="scientific">Candidatus Eubacterium avistercoris</name>
    <dbReference type="NCBI Taxonomy" id="2838567"/>
    <lineage>
        <taxon>Bacteria</taxon>
        <taxon>Bacillati</taxon>
        <taxon>Bacillota</taxon>
        <taxon>Clostridia</taxon>
        <taxon>Eubacteriales</taxon>
        <taxon>Eubacteriaceae</taxon>
        <taxon>Eubacterium</taxon>
    </lineage>
</organism>
<dbReference type="InterPro" id="IPR053154">
    <property type="entry name" value="c-di-AMP_regulator"/>
</dbReference>
<dbReference type="AlphaFoldDB" id="A0A9D2D2L1"/>
<keyword evidence="2" id="KW-0812">Transmembrane</keyword>
<dbReference type="EMBL" id="DXCH01000162">
    <property type="protein sequence ID" value="HIZ07428.1"/>
    <property type="molecule type" value="Genomic_DNA"/>
</dbReference>
<keyword evidence="2" id="KW-0472">Membrane</keyword>
<dbReference type="PANTHER" id="PTHR37804">
    <property type="entry name" value="CDAA REGULATORY PROTEIN CDAR"/>
    <property type="match status" value="1"/>
</dbReference>
<gene>
    <name evidence="3" type="ORF">IAA08_05785</name>
</gene>
<name>A0A9D2D2L1_9FIRM</name>
<reference evidence="3" key="1">
    <citation type="journal article" date="2021" name="PeerJ">
        <title>Extensive microbial diversity within the chicken gut microbiome revealed by metagenomics and culture.</title>
        <authorList>
            <person name="Gilroy R."/>
            <person name="Ravi A."/>
            <person name="Getino M."/>
            <person name="Pursley I."/>
            <person name="Horton D.L."/>
            <person name="Alikhan N.F."/>
            <person name="Baker D."/>
            <person name="Gharbi K."/>
            <person name="Hall N."/>
            <person name="Watson M."/>
            <person name="Adriaenssens E.M."/>
            <person name="Foster-Nyarko E."/>
            <person name="Jarju S."/>
            <person name="Secka A."/>
            <person name="Antonio M."/>
            <person name="Oren A."/>
            <person name="Chaudhuri R.R."/>
            <person name="La Ragione R."/>
            <person name="Hildebrand F."/>
            <person name="Pallen M.J."/>
        </authorList>
    </citation>
    <scope>NUCLEOTIDE SEQUENCE</scope>
    <source>
        <strain evidence="3">CHK192-9172</strain>
    </source>
</reference>
<proteinExistence type="predicted"/>
<protein>
    <recommendedName>
        <fullName evidence="5">YbbR-like domain-containing protein</fullName>
    </recommendedName>
</protein>
<feature type="region of interest" description="Disordered" evidence="1">
    <location>
        <begin position="407"/>
        <end position="429"/>
    </location>
</feature>
<feature type="transmembrane region" description="Helical" evidence="2">
    <location>
        <begin position="12"/>
        <end position="30"/>
    </location>
</feature>